<name>F9ZM97_ACICS</name>
<proteinExistence type="predicted"/>
<reference evidence="1 2" key="1">
    <citation type="journal article" date="2011" name="J. Genet. Genomics">
        <title>Unraveling the Acidithiobacillus caldus complete genome and its central metabolisms for carbon assimilation.</title>
        <authorList>
            <person name="You X.Y."/>
            <person name="Guo X."/>
            <person name="Zheng H.J."/>
            <person name="Zhang M.J."/>
            <person name="Liu L.J."/>
            <person name="Zhu Y.Q."/>
            <person name="Zhu B."/>
            <person name="Wang S.Y."/>
            <person name="Zhao G.P."/>
            <person name="Poetsch A."/>
            <person name="Jiang C.Y."/>
            <person name="Liu S.J."/>
        </authorList>
    </citation>
    <scope>NUCLEOTIDE SEQUENCE [LARGE SCALE GENOMIC DNA]</scope>
    <source>
        <strain evidence="1 2">SM-1</strain>
    </source>
</reference>
<dbReference type="HOGENOM" id="CLU_3387587_0_0_6"/>
<organism evidence="1 2">
    <name type="scientific">Acidithiobacillus caldus (strain SM-1)</name>
    <dbReference type="NCBI Taxonomy" id="990288"/>
    <lineage>
        <taxon>Bacteria</taxon>
        <taxon>Pseudomonadati</taxon>
        <taxon>Pseudomonadota</taxon>
        <taxon>Acidithiobacillia</taxon>
        <taxon>Acidithiobacillales</taxon>
        <taxon>Acidithiobacillaceae</taxon>
        <taxon>Acidithiobacillus</taxon>
    </lineage>
</organism>
<dbReference type="AlphaFoldDB" id="F9ZM97"/>
<sequence>MHPTTIDAWRRQLMENAATAFERGKTQPGASV</sequence>
<protein>
    <recommendedName>
        <fullName evidence="3">Transposase</fullName>
    </recommendedName>
</protein>
<evidence type="ECO:0000313" key="2">
    <source>
        <dbReference type="Proteomes" id="UP000006135"/>
    </source>
</evidence>
<dbReference type="Proteomes" id="UP000006135">
    <property type="component" value="Chromosome"/>
</dbReference>
<dbReference type="KEGG" id="acu:Atc_0562"/>
<gene>
    <name evidence="1" type="ordered locus">Atc_0562</name>
</gene>
<keyword evidence="2" id="KW-1185">Reference proteome</keyword>
<accession>F9ZM97</accession>
<dbReference type="EMBL" id="CP002573">
    <property type="protein sequence ID" value="AEK57212.1"/>
    <property type="molecule type" value="Genomic_DNA"/>
</dbReference>
<evidence type="ECO:0000313" key="1">
    <source>
        <dbReference type="EMBL" id="AEK57212.1"/>
    </source>
</evidence>
<evidence type="ECO:0008006" key="3">
    <source>
        <dbReference type="Google" id="ProtNLM"/>
    </source>
</evidence>